<dbReference type="Proteomes" id="UP000760668">
    <property type="component" value="Unassembled WGS sequence"/>
</dbReference>
<comment type="caution">
    <text evidence="1">The sequence shown here is derived from an EMBL/GenBank/DDBJ whole genome shotgun (WGS) entry which is preliminary data.</text>
</comment>
<evidence type="ECO:0000313" key="1">
    <source>
        <dbReference type="EMBL" id="HJG87787.1"/>
    </source>
</evidence>
<protein>
    <submittedName>
        <fullName evidence="1">Tubulin-like doman-containing protein</fullName>
    </submittedName>
</protein>
<reference evidence="1" key="2">
    <citation type="submission" date="2021-09" db="EMBL/GenBank/DDBJ databases">
        <authorList>
            <person name="Gilroy R."/>
        </authorList>
    </citation>
    <scope>NUCLEOTIDE SEQUENCE</scope>
    <source>
        <strain evidence="1">CHK179-5677</strain>
    </source>
</reference>
<organism evidence="1 2">
    <name type="scientific">Pseudoflavonifractor capillosus</name>
    <dbReference type="NCBI Taxonomy" id="106588"/>
    <lineage>
        <taxon>Bacteria</taxon>
        <taxon>Bacillati</taxon>
        <taxon>Bacillota</taxon>
        <taxon>Clostridia</taxon>
        <taxon>Eubacteriales</taxon>
        <taxon>Oscillospiraceae</taxon>
        <taxon>Pseudoflavonifractor</taxon>
    </lineage>
</organism>
<dbReference type="Pfam" id="PF13809">
    <property type="entry name" value="Tubulin_2"/>
    <property type="match status" value="1"/>
</dbReference>
<reference evidence="1" key="1">
    <citation type="journal article" date="2021" name="PeerJ">
        <title>Extensive microbial diversity within the chicken gut microbiome revealed by metagenomics and culture.</title>
        <authorList>
            <person name="Gilroy R."/>
            <person name="Ravi A."/>
            <person name="Getino M."/>
            <person name="Pursley I."/>
            <person name="Horton D.L."/>
            <person name="Alikhan N.F."/>
            <person name="Baker D."/>
            <person name="Gharbi K."/>
            <person name="Hall N."/>
            <person name="Watson M."/>
            <person name="Adriaenssens E.M."/>
            <person name="Foster-Nyarko E."/>
            <person name="Jarju S."/>
            <person name="Secka A."/>
            <person name="Antonio M."/>
            <person name="Oren A."/>
            <person name="Chaudhuri R.R."/>
            <person name="La Ragione R."/>
            <person name="Hildebrand F."/>
            <person name="Pallen M.J."/>
        </authorList>
    </citation>
    <scope>NUCLEOTIDE SEQUENCE</scope>
    <source>
        <strain evidence="1">CHK179-5677</strain>
    </source>
</reference>
<dbReference type="AlphaFoldDB" id="A0A921STZ6"/>
<dbReference type="EMBL" id="DYUC01000125">
    <property type="protein sequence ID" value="HJG87787.1"/>
    <property type="molecule type" value="Genomic_DNA"/>
</dbReference>
<name>A0A921STZ6_9FIRM</name>
<evidence type="ECO:0000313" key="2">
    <source>
        <dbReference type="Proteomes" id="UP000760668"/>
    </source>
</evidence>
<proteinExistence type="predicted"/>
<dbReference type="RefSeq" id="WP_295369713.1">
    <property type="nucleotide sequence ID" value="NZ_DYUC01000125.1"/>
</dbReference>
<dbReference type="InterPro" id="IPR025904">
    <property type="entry name" value="Tubulin-like"/>
</dbReference>
<accession>A0A921STZ6</accession>
<gene>
    <name evidence="1" type="ORF">K8V01_12350</name>
</gene>
<sequence length="1103" mass="122748">MNDIHIKRVKANLNTLDYLEGTGVISTHKRKLANELFLFISCGGNGHKSLCTLRRQLEWKVDPQELADKVAFLALDAAYKELDELQEKYGFDSTEVLKIPFEGAHESINPATISPQMRAWVDPELYKVTGGMAITVPAQSGFDSTGASAWRQPGRVRLSQPNTIAALTAALTAALNRLLKGKPAGMRLNVFFLSGLAGGTSGGTIVDVPFLTRQIIRNISVDRYKNTGVSAYLMLPSACGSEPDPVRKQKGDRNAYAALKEIDYFMGLQNRGEAFRQQYGTFDVEISENIFDFCTLVEGVADGGVFFGDPADTARKVVANSILNLICTTEAKAGDEPFLVDSFLSNRTPISGVAVSKQSHRVFPRDANYCYNVIGYSSCVVPIGLMTVYVAKKVFDKVWEQFDRCGEPDGALAERFLLEAGLSPKEVKAAMRLNPLRERFTAKADEVFRVKGPYYMVNLMNEIRKVLHADGKFAGYAASKSRGLLGRNEEWARVEQLYNQLEHQVIIPMGSGLYDVYTFVIKELKRLIQRNAGLLTDTEEHQALFQRSFSWSPIDLTGGEHTTAVVMNYLDDLLPQKEVTRKAKAFVELLCSKKDEWTQLDPPDGKGQAAFDAAKIIRDFIQEEFGQVVNDTMESFLVKLYSGNKDAQIPQLSPAEDPEGHKPLELAAQTLVDKLSTQASPLLQTRTGFSLGDCGCSKYMTVPDGCKWLDKHIEKYAAAHGVVDGGDSVYRSSARDELVLYRLYVCVPAWALSWVEDAEKTYEGNPHEVGLHMEHGDNGRDWSRFPNLFNQSLFHGAVPKWDMREAALAKEAADDLRKAADLGLVERTNPDAAGATAEYALYLPNPGTSAGDLLAAAKLDRDKSCTMEELRAILADREVPDREGFPKPAMRREELKYVNQVMTTTDSPAPADLGERLAERGLRRKMSVWDELKAALPVAEELKALLDAHNTAAGIQEKAARRGQAFLKCLAGGLIAYDDLRACWNMELGDEKPLSGELESRLERDCKEYYAAQAFYALSDDDYERFTDALAEQKERADEAGLKAARARREALRDYCEKLRGLKRADRELGISYAMASRDFEDKAGEELAGRIRRFYDWMIDEL</sequence>